<evidence type="ECO:0000313" key="6">
    <source>
        <dbReference type="EMBL" id="AIG75280.1"/>
    </source>
</evidence>
<dbReference type="eggNOG" id="COG1309">
    <property type="taxonomic scope" value="Bacteria"/>
</dbReference>
<evidence type="ECO:0000256" key="1">
    <source>
        <dbReference type="ARBA" id="ARBA00023015"/>
    </source>
</evidence>
<dbReference type="SUPFAM" id="SSF46689">
    <property type="entry name" value="Homeodomain-like"/>
    <property type="match status" value="1"/>
</dbReference>
<dbReference type="Gene3D" id="1.10.357.10">
    <property type="entry name" value="Tetracycline Repressor, domain 2"/>
    <property type="match status" value="1"/>
</dbReference>
<evidence type="ECO:0000256" key="2">
    <source>
        <dbReference type="ARBA" id="ARBA00023125"/>
    </source>
</evidence>
<protein>
    <recommendedName>
        <fullName evidence="5">HTH tetR-type domain-containing protein</fullName>
    </recommendedName>
</protein>
<name>A0A075UYN0_9PSEU</name>
<accession>A0A075UYN0</accession>
<dbReference type="InterPro" id="IPR001647">
    <property type="entry name" value="HTH_TetR"/>
</dbReference>
<evidence type="ECO:0000259" key="5">
    <source>
        <dbReference type="PROSITE" id="PS50977"/>
    </source>
</evidence>
<dbReference type="PANTHER" id="PTHR30055:SF234">
    <property type="entry name" value="HTH-TYPE TRANSCRIPTIONAL REGULATOR BETI"/>
    <property type="match status" value="1"/>
</dbReference>
<gene>
    <name evidence="6" type="ORF">AJAP_11985</name>
</gene>
<feature type="domain" description="HTH tetR-type" evidence="5">
    <location>
        <begin position="14"/>
        <end position="74"/>
    </location>
</feature>
<evidence type="ECO:0000313" key="7">
    <source>
        <dbReference type="Proteomes" id="UP000028492"/>
    </source>
</evidence>
<dbReference type="PRINTS" id="PR00455">
    <property type="entry name" value="HTHTETR"/>
</dbReference>
<evidence type="ECO:0000256" key="3">
    <source>
        <dbReference type="ARBA" id="ARBA00023163"/>
    </source>
</evidence>
<sequence>MELWCAAKVPRIDDTTRERLLTVAERLLLESGYDAVSARAINSAAGMNPAAVHYHFGSKDALIAALLETRLAPVWQRRLDELAERGRAGWVPTVPELVDLVVNPFVELAADPVGRLRLRLLAMVVLERKEPVWTSRWFGLRPWIELLREARPELSKTEAAQRWLLAFGLVLQFFGDGMPAEVPVGTLRAFVTAGLAES</sequence>
<dbReference type="GO" id="GO:0003700">
    <property type="term" value="F:DNA-binding transcription factor activity"/>
    <property type="evidence" value="ECO:0007669"/>
    <property type="project" value="TreeGrafter"/>
</dbReference>
<dbReference type="HOGENOM" id="CLU_069356_19_2_11"/>
<keyword evidence="1" id="KW-0805">Transcription regulation</keyword>
<dbReference type="PROSITE" id="PS50977">
    <property type="entry name" value="HTH_TETR_2"/>
    <property type="match status" value="1"/>
</dbReference>
<organism evidence="6 7">
    <name type="scientific">Amycolatopsis japonica</name>
    <dbReference type="NCBI Taxonomy" id="208439"/>
    <lineage>
        <taxon>Bacteria</taxon>
        <taxon>Bacillati</taxon>
        <taxon>Actinomycetota</taxon>
        <taxon>Actinomycetes</taxon>
        <taxon>Pseudonocardiales</taxon>
        <taxon>Pseudonocardiaceae</taxon>
        <taxon>Amycolatopsis</taxon>
        <taxon>Amycolatopsis japonica group</taxon>
    </lineage>
</organism>
<keyword evidence="7" id="KW-1185">Reference proteome</keyword>
<feature type="DNA-binding region" description="H-T-H motif" evidence="4">
    <location>
        <begin position="37"/>
        <end position="56"/>
    </location>
</feature>
<dbReference type="InterPro" id="IPR009057">
    <property type="entry name" value="Homeodomain-like_sf"/>
</dbReference>
<dbReference type="Proteomes" id="UP000028492">
    <property type="component" value="Chromosome"/>
</dbReference>
<dbReference type="GO" id="GO:0000976">
    <property type="term" value="F:transcription cis-regulatory region binding"/>
    <property type="evidence" value="ECO:0007669"/>
    <property type="project" value="TreeGrafter"/>
</dbReference>
<keyword evidence="3" id="KW-0804">Transcription</keyword>
<keyword evidence="2 4" id="KW-0238">DNA-binding</keyword>
<proteinExistence type="predicted"/>
<dbReference type="AlphaFoldDB" id="A0A075UYN0"/>
<reference evidence="6 7" key="1">
    <citation type="journal article" date="2014" name="J. Biotechnol.">
        <title>Complete genome sequence of the actinobacterium Amycolatopsis japonica MG417-CF17(T) (=DSM 44213T) producing (S,S)-N,N'-ethylenediaminedisuccinic acid.</title>
        <authorList>
            <person name="Stegmann E."/>
            <person name="Albersmeier A."/>
            <person name="Spohn M."/>
            <person name="Gert H."/>
            <person name="Weber T."/>
            <person name="Wohlleben W."/>
            <person name="Kalinowski J."/>
            <person name="Ruckert C."/>
        </authorList>
    </citation>
    <scope>NUCLEOTIDE SEQUENCE [LARGE SCALE GENOMIC DNA]</scope>
    <source>
        <strain evidence="7">MG417-CF17 (DSM 44213)</strain>
    </source>
</reference>
<evidence type="ECO:0000256" key="4">
    <source>
        <dbReference type="PROSITE-ProRule" id="PRU00335"/>
    </source>
</evidence>
<dbReference type="Pfam" id="PF00440">
    <property type="entry name" value="TetR_N"/>
    <property type="match status" value="1"/>
</dbReference>
<dbReference type="EMBL" id="CP008953">
    <property type="protein sequence ID" value="AIG75280.1"/>
    <property type="molecule type" value="Genomic_DNA"/>
</dbReference>
<dbReference type="KEGG" id="aja:AJAP_11985"/>
<dbReference type="PANTHER" id="PTHR30055">
    <property type="entry name" value="HTH-TYPE TRANSCRIPTIONAL REGULATOR RUTR"/>
    <property type="match status" value="1"/>
</dbReference>
<dbReference type="InterPro" id="IPR050109">
    <property type="entry name" value="HTH-type_TetR-like_transc_reg"/>
</dbReference>